<dbReference type="EMBL" id="JAXCLW010000002">
    <property type="protein sequence ID" value="MDY0883569.1"/>
    <property type="molecule type" value="Genomic_DNA"/>
</dbReference>
<proteinExistence type="predicted"/>
<organism evidence="2 3">
    <name type="scientific">Dongia soli</name>
    <dbReference type="NCBI Taxonomy" id="600628"/>
    <lineage>
        <taxon>Bacteria</taxon>
        <taxon>Pseudomonadati</taxon>
        <taxon>Pseudomonadota</taxon>
        <taxon>Alphaproteobacteria</taxon>
        <taxon>Rhodospirillales</taxon>
        <taxon>Dongiaceae</taxon>
        <taxon>Dongia</taxon>
    </lineage>
</organism>
<keyword evidence="3" id="KW-1185">Reference proteome</keyword>
<comment type="caution">
    <text evidence="2">The sequence shown here is derived from an EMBL/GenBank/DDBJ whole genome shotgun (WGS) entry which is preliminary data.</text>
</comment>
<dbReference type="InterPro" id="IPR006860">
    <property type="entry name" value="FecR"/>
</dbReference>
<evidence type="ECO:0000313" key="3">
    <source>
        <dbReference type="Proteomes" id="UP001279642"/>
    </source>
</evidence>
<accession>A0ABU5ECP0</accession>
<feature type="domain" description="FecR protein" evidence="1">
    <location>
        <begin position="80"/>
        <end position="178"/>
    </location>
</feature>
<dbReference type="RefSeq" id="WP_320508599.1">
    <property type="nucleotide sequence ID" value="NZ_JAXCLW010000002.1"/>
</dbReference>
<evidence type="ECO:0000313" key="2">
    <source>
        <dbReference type="EMBL" id="MDY0883569.1"/>
    </source>
</evidence>
<dbReference type="Gene3D" id="2.60.120.1440">
    <property type="match status" value="1"/>
</dbReference>
<dbReference type="Pfam" id="PF04773">
    <property type="entry name" value="FecR"/>
    <property type="match status" value="1"/>
</dbReference>
<evidence type="ECO:0000259" key="1">
    <source>
        <dbReference type="Pfam" id="PF04773"/>
    </source>
</evidence>
<reference evidence="2 3" key="1">
    <citation type="journal article" date="2016" name="Antonie Van Leeuwenhoek">
        <title>Dongia soli sp. nov., isolated from soil from Dokdo, Korea.</title>
        <authorList>
            <person name="Kim D.U."/>
            <person name="Lee H."/>
            <person name="Kim H."/>
            <person name="Kim S.G."/>
            <person name="Ka J.O."/>
        </authorList>
    </citation>
    <scope>NUCLEOTIDE SEQUENCE [LARGE SCALE GENOMIC DNA]</scope>
    <source>
        <strain evidence="2 3">D78</strain>
    </source>
</reference>
<dbReference type="Proteomes" id="UP001279642">
    <property type="component" value="Unassembled WGS sequence"/>
</dbReference>
<protein>
    <submittedName>
        <fullName evidence="2">FecR family protein</fullName>
    </submittedName>
</protein>
<gene>
    <name evidence="2" type="ORF">SMD27_12000</name>
</gene>
<sequence length="223" mass="23977">MFADDFSADRAALVTRRDFACRVIGTAALTITFGFAAGRAVANDRAIFGNVRQKRQIAGASFGKYTRLLHVDDKVFQSDLLWTGKDGQLQVAMLDGSSLSLGENAEVQLNDSLAGNTFSSFLHILDGAFCFNSGKAERPPASPKIETPFAILSLRGTEVFAGRFESSYDIFVSSGEVEVQNDAGAVTLKAGHGTSLRARNVPPTRPEVWSDAKIKRARALAGE</sequence>
<name>A0ABU5ECP0_9PROT</name>